<name>A0A6P1Y047_9SPIR</name>
<dbReference type="Proteomes" id="UP000464374">
    <property type="component" value="Chromosome"/>
</dbReference>
<evidence type="ECO:0000256" key="2">
    <source>
        <dbReference type="ARBA" id="ARBA00022741"/>
    </source>
</evidence>
<evidence type="ECO:0000259" key="4">
    <source>
        <dbReference type="PROSITE" id="PS50893"/>
    </source>
</evidence>
<organism evidence="5 6">
    <name type="scientific">Treponema vincentii</name>
    <dbReference type="NCBI Taxonomy" id="69710"/>
    <lineage>
        <taxon>Bacteria</taxon>
        <taxon>Pseudomonadati</taxon>
        <taxon>Spirochaetota</taxon>
        <taxon>Spirochaetia</taxon>
        <taxon>Spirochaetales</taxon>
        <taxon>Treponemataceae</taxon>
        <taxon>Treponema</taxon>
    </lineage>
</organism>
<keyword evidence="3 5" id="KW-0067">ATP-binding</keyword>
<dbReference type="InterPro" id="IPR027417">
    <property type="entry name" value="P-loop_NTPase"/>
</dbReference>
<dbReference type="PANTHER" id="PTHR42794">
    <property type="entry name" value="HEMIN IMPORT ATP-BINDING PROTEIN HMUV"/>
    <property type="match status" value="1"/>
</dbReference>
<dbReference type="FunFam" id="3.40.50.300:FF:000134">
    <property type="entry name" value="Iron-enterobactin ABC transporter ATP-binding protein"/>
    <property type="match status" value="1"/>
</dbReference>
<keyword evidence="2" id="KW-0547">Nucleotide-binding</keyword>
<gene>
    <name evidence="5" type="ORF">GWP43_05485</name>
</gene>
<dbReference type="EMBL" id="CP048020">
    <property type="protein sequence ID" value="QHX42985.1"/>
    <property type="molecule type" value="Genomic_DNA"/>
</dbReference>
<feature type="domain" description="ABC transporter" evidence="4">
    <location>
        <begin position="3"/>
        <end position="235"/>
    </location>
</feature>
<dbReference type="KEGG" id="trz:GWP43_05485"/>
<dbReference type="PROSITE" id="PS50893">
    <property type="entry name" value="ABC_TRANSPORTER_2"/>
    <property type="match status" value="1"/>
</dbReference>
<dbReference type="RefSeq" id="WP_006189453.1">
    <property type="nucleotide sequence ID" value="NZ_CP048020.1"/>
</dbReference>
<evidence type="ECO:0000256" key="3">
    <source>
        <dbReference type="ARBA" id="ARBA00022840"/>
    </source>
</evidence>
<evidence type="ECO:0000313" key="5">
    <source>
        <dbReference type="EMBL" id="QHX42985.1"/>
    </source>
</evidence>
<dbReference type="InterPro" id="IPR017871">
    <property type="entry name" value="ABC_transporter-like_CS"/>
</dbReference>
<dbReference type="PANTHER" id="PTHR42794:SF2">
    <property type="entry name" value="ABC TRANSPORTER ATP-BINDING PROTEIN"/>
    <property type="match status" value="1"/>
</dbReference>
<proteinExistence type="predicted"/>
<dbReference type="AlphaFoldDB" id="A0A6P1Y047"/>
<dbReference type="InterPro" id="IPR003439">
    <property type="entry name" value="ABC_transporter-like_ATP-bd"/>
</dbReference>
<dbReference type="SMART" id="SM00382">
    <property type="entry name" value="AAA"/>
    <property type="match status" value="1"/>
</dbReference>
<dbReference type="Pfam" id="PF00005">
    <property type="entry name" value="ABC_tran"/>
    <property type="match status" value="1"/>
</dbReference>
<dbReference type="Gene3D" id="3.40.50.300">
    <property type="entry name" value="P-loop containing nucleotide triphosphate hydrolases"/>
    <property type="match status" value="1"/>
</dbReference>
<evidence type="ECO:0000313" key="6">
    <source>
        <dbReference type="Proteomes" id="UP000464374"/>
    </source>
</evidence>
<evidence type="ECO:0000256" key="1">
    <source>
        <dbReference type="ARBA" id="ARBA00022448"/>
    </source>
</evidence>
<dbReference type="CDD" id="cd03214">
    <property type="entry name" value="ABC_Iron-Siderophores_B12_Hemin"/>
    <property type="match status" value="1"/>
</dbReference>
<dbReference type="GO" id="GO:0005524">
    <property type="term" value="F:ATP binding"/>
    <property type="evidence" value="ECO:0007669"/>
    <property type="project" value="UniProtKB-KW"/>
</dbReference>
<reference evidence="5 6" key="1">
    <citation type="submission" date="2020-01" db="EMBL/GenBank/DDBJ databases">
        <title>Complete genome sequence of a human oral phylogroup 1 Treponema sp. strain ATCC 700766, originally isolated from periodontitis dental plaque.</title>
        <authorList>
            <person name="Chan Y."/>
            <person name="Huo Y.-B."/>
            <person name="Yu X.-L."/>
            <person name="Zeng H."/>
            <person name="Leung W.-K."/>
            <person name="Watt R.M."/>
        </authorList>
    </citation>
    <scope>NUCLEOTIDE SEQUENCE [LARGE SCALE GENOMIC DNA]</scope>
    <source>
        <strain evidence="5 6">OMZ 804</strain>
    </source>
</reference>
<protein>
    <submittedName>
        <fullName evidence="5">ABC transporter ATP-binding protein</fullName>
    </submittedName>
</protein>
<dbReference type="PROSITE" id="PS00211">
    <property type="entry name" value="ABC_TRANSPORTER_1"/>
    <property type="match status" value="1"/>
</dbReference>
<dbReference type="SUPFAM" id="SSF52540">
    <property type="entry name" value="P-loop containing nucleoside triphosphate hydrolases"/>
    <property type="match status" value="1"/>
</dbReference>
<accession>A0A6P1Y047</accession>
<sequence length="254" mass="28843">MDLMCKDVHCSIAHKEILRGISLHADGHKFYTILGPNGCGKTTLLKNIYRIIKPDSGAVYLDGKDIRAVRLKDSAKEMAVVAQFNTLNFNCSVQDIVMLGRTPHIRFMQTEREEDFTIIQDALAKVGMLTRKDQPYQSLSGGEKQRVVLARAIAQQPSLLLLDEPTNHLDIKYQLEILQIVKDLRINVLAVLHDIQLACRYSDYLYLMKDGDILYEGSPRTTITEESMLTIYGVRCNISWTEDSQAMIHYRGPL</sequence>
<dbReference type="GO" id="GO:0016887">
    <property type="term" value="F:ATP hydrolysis activity"/>
    <property type="evidence" value="ECO:0007669"/>
    <property type="project" value="InterPro"/>
</dbReference>
<keyword evidence="1" id="KW-0813">Transport</keyword>
<dbReference type="InterPro" id="IPR003593">
    <property type="entry name" value="AAA+_ATPase"/>
</dbReference>